<dbReference type="Proteomes" id="UP001219525">
    <property type="component" value="Unassembled WGS sequence"/>
</dbReference>
<feature type="region of interest" description="Disordered" evidence="1">
    <location>
        <begin position="308"/>
        <end position="344"/>
    </location>
</feature>
<dbReference type="AlphaFoldDB" id="A0AAD6VTA5"/>
<keyword evidence="2" id="KW-0732">Signal</keyword>
<name>A0AAD6VTA5_9AGAR</name>
<feature type="region of interest" description="Disordered" evidence="1">
    <location>
        <begin position="168"/>
        <end position="192"/>
    </location>
</feature>
<evidence type="ECO:0000313" key="4">
    <source>
        <dbReference type="Proteomes" id="UP001219525"/>
    </source>
</evidence>
<organism evidence="3 4">
    <name type="scientific">Mycena pura</name>
    <dbReference type="NCBI Taxonomy" id="153505"/>
    <lineage>
        <taxon>Eukaryota</taxon>
        <taxon>Fungi</taxon>
        <taxon>Dikarya</taxon>
        <taxon>Basidiomycota</taxon>
        <taxon>Agaricomycotina</taxon>
        <taxon>Agaricomycetes</taxon>
        <taxon>Agaricomycetidae</taxon>
        <taxon>Agaricales</taxon>
        <taxon>Marasmiineae</taxon>
        <taxon>Mycenaceae</taxon>
        <taxon>Mycena</taxon>
    </lineage>
</organism>
<feature type="signal peptide" evidence="2">
    <location>
        <begin position="1"/>
        <end position="18"/>
    </location>
</feature>
<reference evidence="3" key="1">
    <citation type="submission" date="2023-03" db="EMBL/GenBank/DDBJ databases">
        <title>Massive genome expansion in bonnet fungi (Mycena s.s.) driven by repeated elements and novel gene families across ecological guilds.</title>
        <authorList>
            <consortium name="Lawrence Berkeley National Laboratory"/>
            <person name="Harder C.B."/>
            <person name="Miyauchi S."/>
            <person name="Viragh M."/>
            <person name="Kuo A."/>
            <person name="Thoen E."/>
            <person name="Andreopoulos B."/>
            <person name="Lu D."/>
            <person name="Skrede I."/>
            <person name="Drula E."/>
            <person name="Henrissat B."/>
            <person name="Morin E."/>
            <person name="Kohler A."/>
            <person name="Barry K."/>
            <person name="LaButti K."/>
            <person name="Morin E."/>
            <person name="Salamov A."/>
            <person name="Lipzen A."/>
            <person name="Mereny Z."/>
            <person name="Hegedus B."/>
            <person name="Baldrian P."/>
            <person name="Stursova M."/>
            <person name="Weitz H."/>
            <person name="Taylor A."/>
            <person name="Grigoriev I.V."/>
            <person name="Nagy L.G."/>
            <person name="Martin F."/>
            <person name="Kauserud H."/>
        </authorList>
    </citation>
    <scope>NUCLEOTIDE SEQUENCE</scope>
    <source>
        <strain evidence="3">9144</strain>
    </source>
</reference>
<protein>
    <submittedName>
        <fullName evidence="3">Uncharacterized protein</fullName>
    </submittedName>
</protein>
<dbReference type="EMBL" id="JARJCW010000007">
    <property type="protein sequence ID" value="KAJ7222204.1"/>
    <property type="molecule type" value="Genomic_DNA"/>
</dbReference>
<keyword evidence="4" id="KW-1185">Reference proteome</keyword>
<evidence type="ECO:0000256" key="1">
    <source>
        <dbReference type="SAM" id="MobiDB-lite"/>
    </source>
</evidence>
<feature type="chain" id="PRO_5041903353" evidence="2">
    <location>
        <begin position="19"/>
        <end position="344"/>
    </location>
</feature>
<evidence type="ECO:0000256" key="2">
    <source>
        <dbReference type="SAM" id="SignalP"/>
    </source>
</evidence>
<feature type="compositionally biased region" description="Basic and acidic residues" evidence="1">
    <location>
        <begin position="332"/>
        <end position="344"/>
    </location>
</feature>
<sequence length="344" mass="37832">MSDICCLLLSPFLYLLSGSQVIPWRGVTRRVGLGLVQSHSGGNESHFSTLLSASCIAFGRVMATRVSIFGTWNSIETAGKATHFYIVYNHPLSPFPQILRLSRQKMTSITADVLAIVRWFYTRPLLLRWDAPGWMMAHADRAEDWVAPAPFNAWMRFMRELEEEQGRLNPPPVALTAHPNSRSRRSYSTSSGFSSRAVSLDAGAILAFDLDIPSMILRVESPPAPPETAAIPQETVMSKSCDLAQRQRQMQAGGGKPDPRIKVIHELYVGGSLKPQLTALNRKVDGIRAHKDGDWDDAVQNKINYGSMPWRKDRGASAAQGHGGGGTQAEMCGERHGKGRHGDG</sequence>
<gene>
    <name evidence="3" type="ORF">GGX14DRAFT_388037</name>
</gene>
<evidence type="ECO:0000313" key="3">
    <source>
        <dbReference type="EMBL" id="KAJ7222204.1"/>
    </source>
</evidence>
<accession>A0AAD6VTA5</accession>
<comment type="caution">
    <text evidence="3">The sequence shown here is derived from an EMBL/GenBank/DDBJ whole genome shotgun (WGS) entry which is preliminary data.</text>
</comment>
<proteinExistence type="predicted"/>